<proteinExistence type="predicted"/>
<accession>A0A6B8VFX9</accession>
<evidence type="ECO:0000313" key="3">
    <source>
        <dbReference type="Proteomes" id="UP000427071"/>
    </source>
</evidence>
<keyword evidence="1" id="KW-0812">Transmembrane</keyword>
<gene>
    <name evidence="2" type="ORF">CKALI_05125</name>
</gene>
<name>A0A6B8VFX9_9CORY</name>
<dbReference type="RefSeq" id="WP_231580536.1">
    <property type="nucleotide sequence ID" value="NZ_CP046452.1"/>
</dbReference>
<dbReference type="EMBL" id="CP046452">
    <property type="protein sequence ID" value="QGU01899.1"/>
    <property type="molecule type" value="Genomic_DNA"/>
</dbReference>
<keyword evidence="1" id="KW-0472">Membrane</keyword>
<evidence type="ECO:0000256" key="1">
    <source>
        <dbReference type="SAM" id="Phobius"/>
    </source>
</evidence>
<keyword evidence="1" id="KW-1133">Transmembrane helix</keyword>
<dbReference type="Proteomes" id="UP000427071">
    <property type="component" value="Chromosome"/>
</dbReference>
<feature type="transmembrane region" description="Helical" evidence="1">
    <location>
        <begin position="117"/>
        <end position="146"/>
    </location>
</feature>
<keyword evidence="3" id="KW-1185">Reference proteome</keyword>
<sequence>MFAHGFATDRLNQEKTTMPSGQAITSLKSQESQDALKPFEGQPMTTGPQAKVYSDHFIWDHMMASSDGKTYQEMGDVIKKAKADGKSEDEIKKMNETRDSLFKGDALRGILLNAYGWWLVGTIAIWAGAALLALAAILLALGFTVLRTKK</sequence>
<organism evidence="2 3">
    <name type="scientific">Corynebacterium kalinowskii</name>
    <dbReference type="NCBI Taxonomy" id="2675216"/>
    <lineage>
        <taxon>Bacteria</taxon>
        <taxon>Bacillati</taxon>
        <taxon>Actinomycetota</taxon>
        <taxon>Actinomycetes</taxon>
        <taxon>Mycobacteriales</taxon>
        <taxon>Corynebacteriaceae</taxon>
        <taxon>Corynebacterium</taxon>
    </lineage>
</organism>
<dbReference type="KEGG" id="ckw:CKALI_05125"/>
<reference evidence="3" key="1">
    <citation type="submission" date="2019-11" db="EMBL/GenBank/DDBJ databases">
        <title>Complete genome sequence of Corynebacterium kalinowskii 1959, a novel Corynebacterium species isolated from soil of a small paddock in Vilsendorf, Germany.</title>
        <authorList>
            <person name="Schaffert L."/>
            <person name="Ruwe M."/>
            <person name="Milse J."/>
            <person name="Hanuschka K."/>
            <person name="Ortseifen V."/>
            <person name="Droste J."/>
            <person name="Brandt D."/>
            <person name="Schlueter L."/>
            <person name="Kutter Y."/>
            <person name="Vinke S."/>
            <person name="Viehoefer P."/>
            <person name="Jacob L."/>
            <person name="Luebke N.-C."/>
            <person name="Schulte-Berndt E."/>
            <person name="Hain C."/>
            <person name="Linder M."/>
            <person name="Schmidt P."/>
            <person name="Wollenschlaeger L."/>
            <person name="Luttermann T."/>
            <person name="Thieme E."/>
            <person name="Hassa J."/>
            <person name="Haak M."/>
            <person name="Wittchen M."/>
            <person name="Mentz A."/>
            <person name="Persicke M."/>
            <person name="Busche T."/>
            <person name="Ruckert C."/>
        </authorList>
    </citation>
    <scope>NUCLEOTIDE SEQUENCE [LARGE SCALE GENOMIC DNA]</scope>
    <source>
        <strain evidence="3">1959</strain>
    </source>
</reference>
<dbReference type="AlphaFoldDB" id="A0A6B8VFX9"/>
<evidence type="ECO:0000313" key="2">
    <source>
        <dbReference type="EMBL" id="QGU01899.1"/>
    </source>
</evidence>
<protein>
    <submittedName>
        <fullName evidence="2">Uncharacterized protein</fullName>
    </submittedName>
</protein>